<reference evidence="1 2" key="1">
    <citation type="submission" date="2017-06" db="EMBL/GenBank/DDBJ databases">
        <title>Complete genome sequence of Paenibacillus donghaensis KCTC 13049T isolated from East Sea sediment, South Korea.</title>
        <authorList>
            <person name="Jung B.K."/>
            <person name="Hong S.-J."/>
            <person name="Shin J.-H."/>
        </authorList>
    </citation>
    <scope>NUCLEOTIDE SEQUENCE [LARGE SCALE GENOMIC DNA]</scope>
    <source>
        <strain evidence="1 2">KCTC 13049</strain>
    </source>
</reference>
<sequence length="116" mass="12790">MLYTLGELPEKGTTEYQGLVRTLQSFQQEENGLFPGAGHHPIHGTAFVVSALELFGTKPLYPLKTLQHLKEHSVMTAFLDGLDWKREPWSESTKGAGIYAALVGSRGGRGMGERLF</sequence>
<name>A0A2Z2KCV9_9BACL</name>
<evidence type="ECO:0000313" key="1">
    <source>
        <dbReference type="EMBL" id="ASA23477.1"/>
    </source>
</evidence>
<evidence type="ECO:0008006" key="3">
    <source>
        <dbReference type="Google" id="ProtNLM"/>
    </source>
</evidence>
<dbReference type="Proteomes" id="UP000249890">
    <property type="component" value="Chromosome"/>
</dbReference>
<accession>A0A2Z2KCV9</accession>
<dbReference type="RefSeq" id="WP_087917465.1">
    <property type="nucleotide sequence ID" value="NZ_CP021780.1"/>
</dbReference>
<keyword evidence="2" id="KW-1185">Reference proteome</keyword>
<evidence type="ECO:0000313" key="2">
    <source>
        <dbReference type="Proteomes" id="UP000249890"/>
    </source>
</evidence>
<proteinExistence type="predicted"/>
<protein>
    <recommendedName>
        <fullName evidence="3">Squalene cyclase C-terminal domain-containing protein</fullName>
    </recommendedName>
</protein>
<dbReference type="KEGG" id="pdh:B9T62_23330"/>
<dbReference type="OrthoDB" id="2643438at2"/>
<organism evidence="1 2">
    <name type="scientific">Paenibacillus donghaensis</name>
    <dbReference type="NCBI Taxonomy" id="414771"/>
    <lineage>
        <taxon>Bacteria</taxon>
        <taxon>Bacillati</taxon>
        <taxon>Bacillota</taxon>
        <taxon>Bacilli</taxon>
        <taxon>Bacillales</taxon>
        <taxon>Paenibacillaceae</taxon>
        <taxon>Paenibacillus</taxon>
    </lineage>
</organism>
<dbReference type="AlphaFoldDB" id="A0A2Z2KCV9"/>
<gene>
    <name evidence="1" type="ORF">B9T62_23330</name>
</gene>
<dbReference type="EMBL" id="CP021780">
    <property type="protein sequence ID" value="ASA23477.1"/>
    <property type="molecule type" value="Genomic_DNA"/>
</dbReference>